<dbReference type="Proteomes" id="UP000095287">
    <property type="component" value="Unplaced"/>
</dbReference>
<accession>A0A1I8APJ7</accession>
<evidence type="ECO:0000313" key="2">
    <source>
        <dbReference type="WBParaSite" id="L893_g7898.t1"/>
    </source>
</evidence>
<proteinExistence type="predicted"/>
<sequence>KKKKTILDDTVGPGGAFVDHETAAHRVVLAAAYLQAGGVEGTKDHAVGVKGQRLADHRQVLFFVELDGVLAQQVELPAAADRLQARCDGVGVDAVGVFALKPQQHRLVAAVALAGGAERAVQLDLDAGGTGQQVVAAQALGKTRGCAHRPDGMGARGADAD</sequence>
<evidence type="ECO:0000313" key="1">
    <source>
        <dbReference type="Proteomes" id="UP000095287"/>
    </source>
</evidence>
<name>A0A1I8APJ7_9BILA</name>
<dbReference type="AlphaFoldDB" id="A0A1I8APJ7"/>
<keyword evidence="1" id="KW-1185">Reference proteome</keyword>
<organism evidence="1 2">
    <name type="scientific">Steinernema glaseri</name>
    <dbReference type="NCBI Taxonomy" id="37863"/>
    <lineage>
        <taxon>Eukaryota</taxon>
        <taxon>Metazoa</taxon>
        <taxon>Ecdysozoa</taxon>
        <taxon>Nematoda</taxon>
        <taxon>Chromadorea</taxon>
        <taxon>Rhabditida</taxon>
        <taxon>Tylenchina</taxon>
        <taxon>Panagrolaimomorpha</taxon>
        <taxon>Strongyloidoidea</taxon>
        <taxon>Steinernematidae</taxon>
        <taxon>Steinernema</taxon>
    </lineage>
</organism>
<dbReference type="WBParaSite" id="L893_g7898.t1">
    <property type="protein sequence ID" value="L893_g7898.t1"/>
    <property type="gene ID" value="L893_g7898"/>
</dbReference>
<protein>
    <submittedName>
        <fullName evidence="2">tRNA_edit domain-containing protein</fullName>
    </submittedName>
</protein>
<reference evidence="2" key="1">
    <citation type="submission" date="2016-11" db="UniProtKB">
        <authorList>
            <consortium name="WormBaseParasite"/>
        </authorList>
    </citation>
    <scope>IDENTIFICATION</scope>
</reference>